<reference evidence="3" key="1">
    <citation type="submission" date="2023-07" db="EMBL/GenBank/DDBJ databases">
        <authorList>
            <person name="Stuckert A."/>
        </authorList>
    </citation>
    <scope>NUCLEOTIDE SEQUENCE</scope>
</reference>
<gene>
    <name evidence="3" type="ORF">RIMI_LOCUS1595046</name>
</gene>
<feature type="region of interest" description="Disordered" evidence="1">
    <location>
        <begin position="291"/>
        <end position="415"/>
    </location>
</feature>
<evidence type="ECO:0000256" key="1">
    <source>
        <dbReference type="SAM" id="MobiDB-lite"/>
    </source>
</evidence>
<feature type="compositionally biased region" description="Pro residues" evidence="1">
    <location>
        <begin position="297"/>
        <end position="308"/>
    </location>
</feature>
<feature type="compositionally biased region" description="Low complexity" evidence="1">
    <location>
        <begin position="538"/>
        <end position="552"/>
    </location>
</feature>
<dbReference type="InterPro" id="IPR040120">
    <property type="entry name" value="C19orf44-like"/>
</dbReference>
<dbReference type="InterPro" id="IPR027884">
    <property type="entry name" value="DUF4614"/>
</dbReference>
<name>A0ABN9KU53_9NEOB</name>
<organism evidence="3 4">
    <name type="scientific">Ranitomeya imitator</name>
    <name type="common">mimic poison frog</name>
    <dbReference type="NCBI Taxonomy" id="111125"/>
    <lineage>
        <taxon>Eukaryota</taxon>
        <taxon>Metazoa</taxon>
        <taxon>Chordata</taxon>
        <taxon>Craniata</taxon>
        <taxon>Vertebrata</taxon>
        <taxon>Euteleostomi</taxon>
        <taxon>Amphibia</taxon>
        <taxon>Batrachia</taxon>
        <taxon>Anura</taxon>
        <taxon>Neobatrachia</taxon>
        <taxon>Hyloidea</taxon>
        <taxon>Dendrobatidae</taxon>
        <taxon>Dendrobatinae</taxon>
        <taxon>Ranitomeya</taxon>
    </lineage>
</organism>
<accession>A0ABN9KU53</accession>
<evidence type="ECO:0000259" key="2">
    <source>
        <dbReference type="Pfam" id="PF15391"/>
    </source>
</evidence>
<feature type="compositionally biased region" description="Basic and acidic residues" evidence="1">
    <location>
        <begin position="485"/>
        <end position="502"/>
    </location>
</feature>
<dbReference type="Proteomes" id="UP001176940">
    <property type="component" value="Unassembled WGS sequence"/>
</dbReference>
<feature type="compositionally biased region" description="Basic and acidic residues" evidence="1">
    <location>
        <begin position="393"/>
        <end position="407"/>
    </location>
</feature>
<protein>
    <recommendedName>
        <fullName evidence="2">DUF4614 domain-containing protein</fullName>
    </recommendedName>
</protein>
<feature type="compositionally biased region" description="Basic and acidic residues" evidence="1">
    <location>
        <begin position="447"/>
        <end position="466"/>
    </location>
</feature>
<dbReference type="EMBL" id="CAUEEQ010002102">
    <property type="protein sequence ID" value="CAJ0921716.1"/>
    <property type="molecule type" value="Genomic_DNA"/>
</dbReference>
<evidence type="ECO:0000313" key="4">
    <source>
        <dbReference type="Proteomes" id="UP001176940"/>
    </source>
</evidence>
<feature type="compositionally biased region" description="Basic residues" evidence="1">
    <location>
        <begin position="349"/>
        <end position="361"/>
    </location>
</feature>
<feature type="compositionally biased region" description="Polar residues" evidence="1">
    <location>
        <begin position="474"/>
        <end position="484"/>
    </location>
</feature>
<dbReference type="PANTHER" id="PTHR22409:SF2">
    <property type="entry name" value="CHROMOSOME 19 OPEN READING FRAME 44"/>
    <property type="match status" value="1"/>
</dbReference>
<evidence type="ECO:0000313" key="3">
    <source>
        <dbReference type="EMBL" id="CAJ0921716.1"/>
    </source>
</evidence>
<feature type="region of interest" description="Disordered" evidence="1">
    <location>
        <begin position="447"/>
        <end position="568"/>
    </location>
</feature>
<feature type="compositionally biased region" description="Polar residues" evidence="1">
    <location>
        <begin position="118"/>
        <end position="129"/>
    </location>
</feature>
<keyword evidence="4" id="KW-1185">Reference proteome</keyword>
<feature type="compositionally biased region" description="Low complexity" evidence="1">
    <location>
        <begin position="362"/>
        <end position="378"/>
    </location>
</feature>
<feature type="domain" description="DUF4614" evidence="2">
    <location>
        <begin position="519"/>
        <end position="598"/>
    </location>
</feature>
<comment type="caution">
    <text evidence="3">The sequence shown here is derived from an EMBL/GenBank/DDBJ whole genome shotgun (WGS) entry which is preliminary data.</text>
</comment>
<feature type="compositionally biased region" description="Basic and acidic residues" evidence="1">
    <location>
        <begin position="211"/>
        <end position="221"/>
    </location>
</feature>
<proteinExistence type="predicted"/>
<sequence>MKVGANPTHDAYVASWKDRVPADPHVNSLCGFRSVLHLFLNRNPQVKSAQKTLEICGKSAVWFYFEIENCCHYYSNLQEYMLALNRKTSALKLSQPSDADMSDMSAEEQESEKYRASASPQQVSGTQSRFLKKKTPSRNDIKSNAVVTIEAKKPADLQPVQSKMPTSAALRRLAEIESRHRLRQGCFVQHFDISRLYFYRKLEIDISENDSEIRTSEERPFSNRSSSEFSSREKTFLKKKVNITEPKPVRQNNRHGVRNKPVDSKPGALESEEEEMLHLVGSSVEFSENEERWWKLPKPPRTPSPPSKSTPRRKLRHSPSTMAFVSPRRAPSRLNSRTPSPPSYGSPRFQRRSHSLTRFRSRSPSPSVRSSMNSPSPRTRLGRLSRTPVSQRSDIKSLEELFSRPEDDGSASSNDFKLNILSLDDLVLPIDAEETKVKIISEKPVDFLHPSPAHDKGHSLRRDVKSFTRRSISEGESVTESNSETNKDSEILSQRHRDDSSSSDHYNAETADESTVNSVYSEDFEDSVLTETEHSSKSDSYSNSKSLSANKSVLLPHHSYAPSNKTRKKMAENIQRVTVKEIAVQTSDAGFLYQWPHSTPCYIGGLSTALQNAVDKPLMTAISFLRQSSVIIPIPLQALQKRCSVQDSHFQFTALPFGLAITSRVSKKIIVAVMAIRQSGVILVIPCLDNFLFKAQSYPSVRVCKSISLLGQDGFFSGSTHPLFPTVRPGVWFVTQLLRSAHQCLGRCELRQEKSEVAVGLGSDLGYKGLMD</sequence>
<feature type="region of interest" description="Disordered" evidence="1">
    <location>
        <begin position="95"/>
        <end position="135"/>
    </location>
</feature>
<dbReference type="PANTHER" id="PTHR22409">
    <property type="entry name" value="CHROMOSOME 19 OPEN READING FRAME 44"/>
    <property type="match status" value="1"/>
</dbReference>
<dbReference type="Pfam" id="PF15391">
    <property type="entry name" value="DUF4614"/>
    <property type="match status" value="1"/>
</dbReference>
<feature type="region of interest" description="Disordered" evidence="1">
    <location>
        <begin position="210"/>
        <end position="276"/>
    </location>
</feature>